<keyword evidence="2" id="KW-1185">Reference proteome</keyword>
<sequence>MNPLTALGKPSRLSPNPYSLLTTGFIQCFVSEYRTNLSPLGRMYLKSDKAGKLTRCQRFLHFYHQSEWCTANSDFVYIWDLGTTLITA</sequence>
<dbReference type="EMBL" id="JAPWTJ010000580">
    <property type="protein sequence ID" value="KAJ8977179.1"/>
    <property type="molecule type" value="Genomic_DNA"/>
</dbReference>
<gene>
    <name evidence="1" type="ORF">NQ317_003119</name>
</gene>
<comment type="caution">
    <text evidence="1">The sequence shown here is derived from an EMBL/GenBank/DDBJ whole genome shotgun (WGS) entry which is preliminary data.</text>
</comment>
<organism evidence="1 2">
    <name type="scientific">Molorchus minor</name>
    <dbReference type="NCBI Taxonomy" id="1323400"/>
    <lineage>
        <taxon>Eukaryota</taxon>
        <taxon>Metazoa</taxon>
        <taxon>Ecdysozoa</taxon>
        <taxon>Arthropoda</taxon>
        <taxon>Hexapoda</taxon>
        <taxon>Insecta</taxon>
        <taxon>Pterygota</taxon>
        <taxon>Neoptera</taxon>
        <taxon>Endopterygota</taxon>
        <taxon>Coleoptera</taxon>
        <taxon>Polyphaga</taxon>
        <taxon>Cucujiformia</taxon>
        <taxon>Chrysomeloidea</taxon>
        <taxon>Cerambycidae</taxon>
        <taxon>Lamiinae</taxon>
        <taxon>Monochamini</taxon>
        <taxon>Molorchus</taxon>
    </lineage>
</organism>
<protein>
    <submittedName>
        <fullName evidence="1">Uncharacterized protein</fullName>
    </submittedName>
</protein>
<proteinExistence type="predicted"/>
<dbReference type="Proteomes" id="UP001162164">
    <property type="component" value="Unassembled WGS sequence"/>
</dbReference>
<accession>A0ABQ9JG61</accession>
<evidence type="ECO:0000313" key="2">
    <source>
        <dbReference type="Proteomes" id="UP001162164"/>
    </source>
</evidence>
<evidence type="ECO:0000313" key="1">
    <source>
        <dbReference type="EMBL" id="KAJ8977179.1"/>
    </source>
</evidence>
<name>A0ABQ9JG61_9CUCU</name>
<reference evidence="1" key="1">
    <citation type="journal article" date="2023" name="Insect Mol. Biol.">
        <title>Genome sequencing provides insights into the evolution of gene families encoding plant cell wall-degrading enzymes in longhorned beetles.</title>
        <authorList>
            <person name="Shin N.R."/>
            <person name="Okamura Y."/>
            <person name="Kirsch R."/>
            <person name="Pauchet Y."/>
        </authorList>
    </citation>
    <scope>NUCLEOTIDE SEQUENCE</scope>
    <source>
        <strain evidence="1">MMC_N1</strain>
    </source>
</reference>